<reference evidence="1 2" key="1">
    <citation type="submission" date="2024-02" db="EMBL/GenBank/DDBJ databases">
        <authorList>
            <person name="Chen Y."/>
            <person name="Shah S."/>
            <person name="Dougan E. K."/>
            <person name="Thang M."/>
            <person name="Chan C."/>
        </authorList>
    </citation>
    <scope>NUCLEOTIDE SEQUENCE [LARGE SCALE GENOMIC DNA]</scope>
</reference>
<keyword evidence="2" id="KW-1185">Reference proteome</keyword>
<evidence type="ECO:0000313" key="1">
    <source>
        <dbReference type="EMBL" id="CAK8987920.1"/>
    </source>
</evidence>
<organism evidence="1 2">
    <name type="scientific">Durusdinium trenchii</name>
    <dbReference type="NCBI Taxonomy" id="1381693"/>
    <lineage>
        <taxon>Eukaryota</taxon>
        <taxon>Sar</taxon>
        <taxon>Alveolata</taxon>
        <taxon>Dinophyceae</taxon>
        <taxon>Suessiales</taxon>
        <taxon>Symbiodiniaceae</taxon>
        <taxon>Durusdinium</taxon>
    </lineage>
</organism>
<dbReference type="PANTHER" id="PTHR46069">
    <property type="entry name" value="TUBULIN TYROSINE LIGASE"/>
    <property type="match status" value="1"/>
</dbReference>
<gene>
    <name evidence="1" type="ORF">CCMP2556_LOCUS1055</name>
</gene>
<accession>A0ABP0HGG6</accession>
<dbReference type="PANTHER" id="PTHR46069:SF1">
    <property type="entry name" value="CHROMOSOME UNDETERMINED SCAFFOLD_125, WHOLE GENOME SHOTGUN SEQUENCE"/>
    <property type="match status" value="1"/>
</dbReference>
<proteinExistence type="predicted"/>
<dbReference type="Proteomes" id="UP001642484">
    <property type="component" value="Unassembled WGS sequence"/>
</dbReference>
<name>A0ABP0HGG6_9DINO</name>
<evidence type="ECO:0000313" key="2">
    <source>
        <dbReference type="Proteomes" id="UP001642484"/>
    </source>
</evidence>
<comment type="caution">
    <text evidence="1">The sequence shown here is derived from an EMBL/GenBank/DDBJ whole genome shotgun (WGS) entry which is preliminary data.</text>
</comment>
<dbReference type="EMBL" id="CAXAMN010000336">
    <property type="protein sequence ID" value="CAK8987920.1"/>
    <property type="molecule type" value="Genomic_DNA"/>
</dbReference>
<dbReference type="Gene3D" id="3.30.470.20">
    <property type="entry name" value="ATP-grasp fold, B domain"/>
    <property type="match status" value="1"/>
</dbReference>
<dbReference type="SUPFAM" id="SSF56059">
    <property type="entry name" value="Glutathione synthetase ATP-binding domain-like"/>
    <property type="match status" value="1"/>
</dbReference>
<dbReference type="InterPro" id="IPR004344">
    <property type="entry name" value="TTL/TTLL_fam"/>
</dbReference>
<dbReference type="Pfam" id="PF03133">
    <property type="entry name" value="TTL"/>
    <property type="match status" value="1"/>
</dbReference>
<protein>
    <submittedName>
        <fullName evidence="1">Uncharacterized protein</fullName>
    </submittedName>
</protein>
<sequence>MDGKPSGGYPEKPQARCLGAQQEKAMQRCQALLSRLPPMEGSVKYERSWGVEESLEQFQCLMRQHELQSSVGQSHVAVRKTHTDFCTLNAMDVAKIAREAFSMPDTLSKAKALEEVKLATQKLRSSMKLKNIKELQSAGKIEMMEKEIQKSNAEMTTLRKSIEDIINGGGPPFTGKNKAEVGTNRTWFYCSDCHVGGHGQRFCRYLLKRPNWRIYPSEKWFEDRNGQLSHCPLGKKSVDFTDETYFSRICMHIKGRIWLEDKRKLYEFVPDLMPYTYVIQNRQWLGEVPKNEADASPWPWFLKETDRNWGTSVVCCASAKECLQKAKGDAVYVVQKHIPDPLLYTNGEKCHIKFYNLLIGLDDGVTWRLYTYKDGYLSISPKPWSPEDLSKECQVTIIRTKRINDWPYWPKVYGKCKAGIATVIKRAAEQGKLEGRNKIQFEIISADYIVTNNEDVYLLEFNTGPVLRDAEDSPDVHDAGMVDGALHIVEPWEGGSPELWDLALECKGQPPKQDESFTDGYN</sequence>